<dbReference type="RefSeq" id="WP_187683100.1">
    <property type="nucleotide sequence ID" value="NZ_AP023396.1"/>
</dbReference>
<reference evidence="3 4" key="1">
    <citation type="submission" date="2020-08" db="EMBL/GenBank/DDBJ databases">
        <title>Genome Sequencing of Nocardia wallacei strain FMUON74 and assembly.</title>
        <authorList>
            <person name="Toyokawa M."/>
            <person name="Uesaka K."/>
        </authorList>
    </citation>
    <scope>NUCLEOTIDE SEQUENCE [LARGE SCALE GENOMIC DNA]</scope>
    <source>
        <strain evidence="3 4">FMUON74</strain>
    </source>
</reference>
<evidence type="ECO:0000259" key="2">
    <source>
        <dbReference type="Pfam" id="PF20434"/>
    </source>
</evidence>
<dbReference type="EMBL" id="AP023396">
    <property type="protein sequence ID" value="BCK55934.1"/>
    <property type="molecule type" value="Genomic_DNA"/>
</dbReference>
<dbReference type="SUPFAM" id="SSF53474">
    <property type="entry name" value="alpha/beta-Hydrolases"/>
    <property type="match status" value="1"/>
</dbReference>
<keyword evidence="4" id="KW-1185">Reference proteome</keyword>
<dbReference type="Pfam" id="PF20434">
    <property type="entry name" value="BD-FAE"/>
    <property type="match status" value="1"/>
</dbReference>
<sequence>MEQLLPRDELDREYSPSSVAPQYLSILRDYRLRSDSARARHRHDADVRYGPEPAETLHFFPPPRGPAPVHVFVHGGHWQESSKEDSCFAAPAFLRAGAGFVALGYGLAPQRTLGDMVRSVRRGIRWIADHADQLGIRQDGVYLGGSSAGAHLVAAAVASDGGDIPPVAGITLLSGVYDLEPVRHSYVNDLVGMTPADVRAYSPLRHLPLRAARILVARAAAETGEYGRQQTDFVRAVRRAGQQCDARIFPHRNHFDLPLDLADPATPLGHAVLTQMHL</sequence>
<name>A0A7G1KRT7_9NOCA</name>
<dbReference type="InterPro" id="IPR029058">
    <property type="entry name" value="AB_hydrolase_fold"/>
</dbReference>
<evidence type="ECO:0000256" key="1">
    <source>
        <dbReference type="ARBA" id="ARBA00022801"/>
    </source>
</evidence>
<dbReference type="KEGG" id="nwl:NWFMUON74_37060"/>
<evidence type="ECO:0000313" key="4">
    <source>
        <dbReference type="Proteomes" id="UP000516173"/>
    </source>
</evidence>
<dbReference type="Gene3D" id="3.40.50.1820">
    <property type="entry name" value="alpha/beta hydrolase"/>
    <property type="match status" value="1"/>
</dbReference>
<dbReference type="GO" id="GO:0016787">
    <property type="term" value="F:hydrolase activity"/>
    <property type="evidence" value="ECO:0007669"/>
    <property type="project" value="UniProtKB-KW"/>
</dbReference>
<dbReference type="InterPro" id="IPR050300">
    <property type="entry name" value="GDXG_lipolytic_enzyme"/>
</dbReference>
<gene>
    <name evidence="3" type="ORF">NWFMUON74_37060</name>
</gene>
<dbReference type="PANTHER" id="PTHR48081">
    <property type="entry name" value="AB HYDROLASE SUPERFAMILY PROTEIN C4A8.06C"/>
    <property type="match status" value="1"/>
</dbReference>
<dbReference type="AlphaFoldDB" id="A0A7G1KRT7"/>
<keyword evidence="1" id="KW-0378">Hydrolase</keyword>
<evidence type="ECO:0000313" key="3">
    <source>
        <dbReference type="EMBL" id="BCK55934.1"/>
    </source>
</evidence>
<dbReference type="GeneID" id="80348227"/>
<proteinExistence type="predicted"/>
<dbReference type="InterPro" id="IPR049492">
    <property type="entry name" value="BD-FAE-like_dom"/>
</dbReference>
<accession>A0A7G1KRT7</accession>
<dbReference type="PANTHER" id="PTHR48081:SF33">
    <property type="entry name" value="KYNURENINE FORMAMIDASE"/>
    <property type="match status" value="1"/>
</dbReference>
<dbReference type="Proteomes" id="UP000516173">
    <property type="component" value="Chromosome"/>
</dbReference>
<organism evidence="3 4">
    <name type="scientific">Nocardia wallacei</name>
    <dbReference type="NCBI Taxonomy" id="480035"/>
    <lineage>
        <taxon>Bacteria</taxon>
        <taxon>Bacillati</taxon>
        <taxon>Actinomycetota</taxon>
        <taxon>Actinomycetes</taxon>
        <taxon>Mycobacteriales</taxon>
        <taxon>Nocardiaceae</taxon>
        <taxon>Nocardia</taxon>
    </lineage>
</organism>
<feature type="domain" description="BD-FAE-like" evidence="2">
    <location>
        <begin position="64"/>
        <end position="156"/>
    </location>
</feature>
<protein>
    <recommendedName>
        <fullName evidence="2">BD-FAE-like domain-containing protein</fullName>
    </recommendedName>
</protein>